<dbReference type="OrthoDB" id="6401124at2"/>
<dbReference type="SMART" id="SM00530">
    <property type="entry name" value="HTH_XRE"/>
    <property type="match status" value="1"/>
</dbReference>
<evidence type="ECO:0000259" key="1">
    <source>
        <dbReference type="PROSITE" id="PS50943"/>
    </source>
</evidence>
<dbReference type="AlphaFoldDB" id="U1MTB8"/>
<evidence type="ECO:0000313" key="2">
    <source>
        <dbReference type="EMBL" id="ERG63910.1"/>
    </source>
</evidence>
<dbReference type="InterPro" id="IPR001387">
    <property type="entry name" value="Cro/C1-type_HTH"/>
</dbReference>
<keyword evidence="3" id="KW-1185">Reference proteome</keyword>
<reference evidence="2 3" key="1">
    <citation type="journal article" date="2013" name="Genome Announc.">
        <title>First draft genome sequence from a member of the genus agrococcus, isolated from modern microbialites.</title>
        <authorList>
            <person name="White R.A.III."/>
            <person name="Grassa C.J."/>
            <person name="Suttle C.A."/>
        </authorList>
    </citation>
    <scope>NUCLEOTIDE SEQUENCE [LARGE SCALE GENOMIC DNA]</scope>
    <source>
        <strain evidence="2 3">RW1</strain>
    </source>
</reference>
<dbReference type="CDD" id="cd00093">
    <property type="entry name" value="HTH_XRE"/>
    <property type="match status" value="1"/>
</dbReference>
<dbReference type="RefSeq" id="WP_021010873.1">
    <property type="nucleotide sequence ID" value="NZ_ASHR01000028.1"/>
</dbReference>
<protein>
    <recommendedName>
        <fullName evidence="1">HTH cro/C1-type domain-containing protein</fullName>
    </recommendedName>
</protein>
<dbReference type="SUPFAM" id="SSF47413">
    <property type="entry name" value="lambda repressor-like DNA-binding domains"/>
    <property type="match status" value="1"/>
</dbReference>
<dbReference type="GO" id="GO:0003677">
    <property type="term" value="F:DNA binding"/>
    <property type="evidence" value="ECO:0007669"/>
    <property type="project" value="InterPro"/>
</dbReference>
<dbReference type="EMBL" id="ASHR01000028">
    <property type="protein sequence ID" value="ERG63910.1"/>
    <property type="molecule type" value="Genomic_DNA"/>
</dbReference>
<dbReference type="Gene3D" id="1.10.260.40">
    <property type="entry name" value="lambda repressor-like DNA-binding domains"/>
    <property type="match status" value="1"/>
</dbReference>
<dbReference type="InterPro" id="IPR010982">
    <property type="entry name" value="Lambda_DNA-bd_dom_sf"/>
</dbReference>
<organism evidence="2 3">
    <name type="scientific">Agrococcus pavilionensis RW1</name>
    <dbReference type="NCBI Taxonomy" id="1330458"/>
    <lineage>
        <taxon>Bacteria</taxon>
        <taxon>Bacillati</taxon>
        <taxon>Actinomycetota</taxon>
        <taxon>Actinomycetes</taxon>
        <taxon>Micrococcales</taxon>
        <taxon>Microbacteriaceae</taxon>
        <taxon>Agrococcus</taxon>
    </lineage>
</organism>
<name>U1MTB8_9MICO</name>
<proteinExistence type="predicted"/>
<dbReference type="PROSITE" id="PS50943">
    <property type="entry name" value="HTH_CROC1"/>
    <property type="match status" value="1"/>
</dbReference>
<dbReference type="Proteomes" id="UP000016462">
    <property type="component" value="Unassembled WGS sequence"/>
</dbReference>
<accession>U1MTB8</accession>
<dbReference type="Pfam" id="PF13560">
    <property type="entry name" value="HTH_31"/>
    <property type="match status" value="1"/>
</dbReference>
<sequence length="67" mass="6813">MAVESRIGTSLASLRSHAGMTQRALADRAGTPVATVVGVEDGSIEPPASLVARLAAAIAARLREEGE</sequence>
<evidence type="ECO:0000313" key="3">
    <source>
        <dbReference type="Proteomes" id="UP000016462"/>
    </source>
</evidence>
<feature type="domain" description="HTH cro/C1-type" evidence="1">
    <location>
        <begin position="11"/>
        <end position="57"/>
    </location>
</feature>
<gene>
    <name evidence="2" type="ORF">L332_05430</name>
</gene>
<comment type="caution">
    <text evidence="2">The sequence shown here is derived from an EMBL/GenBank/DDBJ whole genome shotgun (WGS) entry which is preliminary data.</text>
</comment>